<reference evidence="2" key="2">
    <citation type="submission" date="2018-05" db="EMBL/GenBank/DDBJ databases">
        <title>OmerRS3 (Oryza meridionalis Reference Sequence Version 3).</title>
        <authorList>
            <person name="Zhang J."/>
            <person name="Kudrna D."/>
            <person name="Lee S."/>
            <person name="Talag J."/>
            <person name="Welchert J."/>
            <person name="Wing R.A."/>
        </authorList>
    </citation>
    <scope>NUCLEOTIDE SEQUENCE [LARGE SCALE GENOMIC DNA]</scope>
    <source>
        <strain evidence="2">cv. OR44</strain>
    </source>
</reference>
<reference evidence="2" key="1">
    <citation type="submission" date="2015-04" db="UniProtKB">
        <authorList>
            <consortium name="EnsemblPlants"/>
        </authorList>
    </citation>
    <scope>IDENTIFICATION</scope>
</reference>
<protein>
    <submittedName>
        <fullName evidence="2">Uncharacterized protein</fullName>
    </submittedName>
</protein>
<name>A0A0E0CM48_9ORYZ</name>
<dbReference type="Gramene" id="OMERI02G20630.1">
    <property type="protein sequence ID" value="OMERI02G20630.1"/>
    <property type="gene ID" value="OMERI02G20630"/>
</dbReference>
<evidence type="ECO:0000313" key="3">
    <source>
        <dbReference type="Proteomes" id="UP000008021"/>
    </source>
</evidence>
<organism evidence="2">
    <name type="scientific">Oryza meridionalis</name>
    <dbReference type="NCBI Taxonomy" id="40149"/>
    <lineage>
        <taxon>Eukaryota</taxon>
        <taxon>Viridiplantae</taxon>
        <taxon>Streptophyta</taxon>
        <taxon>Embryophyta</taxon>
        <taxon>Tracheophyta</taxon>
        <taxon>Spermatophyta</taxon>
        <taxon>Magnoliopsida</taxon>
        <taxon>Liliopsida</taxon>
        <taxon>Poales</taxon>
        <taxon>Poaceae</taxon>
        <taxon>BOP clade</taxon>
        <taxon>Oryzoideae</taxon>
        <taxon>Oryzeae</taxon>
        <taxon>Oryzinae</taxon>
        <taxon>Oryza</taxon>
    </lineage>
</organism>
<sequence>MSHPLIEDDDERKAIARRGHNVPLRLRAMRTRCEHELRQYEYSPSFAGATAAAASAIGSRRRRLRREAYTSASERAEGRKKTSGL</sequence>
<dbReference type="Proteomes" id="UP000008021">
    <property type="component" value="Chromosome 2"/>
</dbReference>
<dbReference type="EnsemblPlants" id="OMERI02G20630.1">
    <property type="protein sequence ID" value="OMERI02G20630.1"/>
    <property type="gene ID" value="OMERI02G20630"/>
</dbReference>
<dbReference type="AlphaFoldDB" id="A0A0E0CM48"/>
<keyword evidence="3" id="KW-1185">Reference proteome</keyword>
<evidence type="ECO:0000313" key="2">
    <source>
        <dbReference type="EnsemblPlants" id="OMERI02G20630.1"/>
    </source>
</evidence>
<accession>A0A0E0CM48</accession>
<proteinExistence type="predicted"/>
<feature type="compositionally biased region" description="Basic and acidic residues" evidence="1">
    <location>
        <begin position="74"/>
        <end position="85"/>
    </location>
</feature>
<evidence type="ECO:0000256" key="1">
    <source>
        <dbReference type="SAM" id="MobiDB-lite"/>
    </source>
</evidence>
<dbReference type="HOGENOM" id="CLU_2516468_0_0_1"/>
<feature type="region of interest" description="Disordered" evidence="1">
    <location>
        <begin position="55"/>
        <end position="85"/>
    </location>
</feature>